<gene>
    <name evidence="1" type="ORF">OJ962_24430</name>
</gene>
<reference evidence="1" key="1">
    <citation type="submission" date="2022-10" db="EMBL/GenBank/DDBJ databases">
        <title>The WGS of Solirubrobacter sp. CPCC 204708.</title>
        <authorList>
            <person name="Jiang Z."/>
        </authorList>
    </citation>
    <scope>NUCLEOTIDE SEQUENCE</scope>
    <source>
        <strain evidence="1">CPCC 204708</strain>
    </source>
</reference>
<proteinExistence type="predicted"/>
<evidence type="ECO:0000313" key="1">
    <source>
        <dbReference type="EMBL" id="MDA0140667.1"/>
    </source>
</evidence>
<organism evidence="1 2">
    <name type="scientific">Solirubrobacter deserti</name>
    <dbReference type="NCBI Taxonomy" id="2282478"/>
    <lineage>
        <taxon>Bacteria</taxon>
        <taxon>Bacillati</taxon>
        <taxon>Actinomycetota</taxon>
        <taxon>Thermoleophilia</taxon>
        <taxon>Solirubrobacterales</taxon>
        <taxon>Solirubrobacteraceae</taxon>
        <taxon>Solirubrobacter</taxon>
    </lineage>
</organism>
<dbReference type="Pfam" id="PF13826">
    <property type="entry name" value="Monooxy_af470-like"/>
    <property type="match status" value="1"/>
</dbReference>
<accession>A0ABT4RQ33</accession>
<sequence length="117" mass="13671">MPTGWTIRDTEDDGVQFLIGMRWGALWRLAYRPWVAHAFVRMLRASPESGLEKTWLSVRPAGPVVVQRWQSAADLRRWARDHGEAHAEPWRRFRQEIGGTADWGVWHDVRTPRAQEL</sequence>
<name>A0ABT4RQ33_9ACTN</name>
<dbReference type="InterPro" id="IPR025444">
    <property type="entry name" value="Monooxy_af470"/>
</dbReference>
<dbReference type="EMBL" id="JAPCID010000043">
    <property type="protein sequence ID" value="MDA0140667.1"/>
    <property type="molecule type" value="Genomic_DNA"/>
</dbReference>
<keyword evidence="2" id="KW-1185">Reference proteome</keyword>
<dbReference type="RefSeq" id="WP_202958254.1">
    <property type="nucleotide sequence ID" value="NZ_JAPCID010000043.1"/>
</dbReference>
<evidence type="ECO:0000313" key="2">
    <source>
        <dbReference type="Proteomes" id="UP001147700"/>
    </source>
</evidence>
<dbReference type="Proteomes" id="UP001147700">
    <property type="component" value="Unassembled WGS sequence"/>
</dbReference>
<comment type="caution">
    <text evidence="1">The sequence shown here is derived from an EMBL/GenBank/DDBJ whole genome shotgun (WGS) entry which is preliminary data.</text>
</comment>
<protein>
    <submittedName>
        <fullName evidence="1">DUF4188 domain-containing protein</fullName>
    </submittedName>
</protein>